<dbReference type="OrthoDB" id="6412022at2759"/>
<dbReference type="SMART" id="SM00225">
    <property type="entry name" value="BTB"/>
    <property type="match status" value="1"/>
</dbReference>
<evidence type="ECO:0000313" key="3">
    <source>
        <dbReference type="Proteomes" id="UP000580250"/>
    </source>
</evidence>
<reference evidence="2 3" key="1">
    <citation type="submission" date="2020-08" db="EMBL/GenBank/DDBJ databases">
        <authorList>
            <person name="Koutsovoulos G."/>
            <person name="Danchin GJ E."/>
        </authorList>
    </citation>
    <scope>NUCLEOTIDE SEQUENCE [LARGE SCALE GENOMIC DNA]</scope>
</reference>
<dbReference type="CDD" id="cd18186">
    <property type="entry name" value="BTB_POZ_ZBTB_KLHL-like"/>
    <property type="match status" value="1"/>
</dbReference>
<protein>
    <recommendedName>
        <fullName evidence="1">BTB domain-containing protein</fullName>
    </recommendedName>
</protein>
<gene>
    <name evidence="2" type="ORF">MENT_LOCUS53182</name>
</gene>
<dbReference type="Gene3D" id="3.30.710.10">
    <property type="entry name" value="Potassium Channel Kv1.1, Chain A"/>
    <property type="match status" value="1"/>
</dbReference>
<dbReference type="InterPro" id="IPR011333">
    <property type="entry name" value="SKP1/BTB/POZ_sf"/>
</dbReference>
<dbReference type="PANTHER" id="PTHR24413">
    <property type="entry name" value="SPECKLE-TYPE POZ PROTEIN"/>
    <property type="match status" value="1"/>
</dbReference>
<name>A0A6V7XKF9_MELEN</name>
<comment type="caution">
    <text evidence="2">The sequence shown here is derived from an EMBL/GenBank/DDBJ whole genome shotgun (WGS) entry which is preliminary data.</text>
</comment>
<dbReference type="AlphaFoldDB" id="A0A6V7XKF9"/>
<dbReference type="Proteomes" id="UP000580250">
    <property type="component" value="Unassembled WGS sequence"/>
</dbReference>
<evidence type="ECO:0000259" key="1">
    <source>
        <dbReference type="PROSITE" id="PS50097"/>
    </source>
</evidence>
<dbReference type="SUPFAM" id="SSF54695">
    <property type="entry name" value="POZ domain"/>
    <property type="match status" value="1"/>
</dbReference>
<feature type="domain" description="BTB" evidence="1">
    <location>
        <begin position="185"/>
        <end position="254"/>
    </location>
</feature>
<dbReference type="Pfam" id="PF00651">
    <property type="entry name" value="BTB"/>
    <property type="match status" value="1"/>
</dbReference>
<sequence length="371" mass="42841">MRVISCNFHWRVARLKDIYEAVELCTQTHLKSNQISIRRFPEVGWELVLEIDKRENIDNTVSIWLRQVGPCATNGLVNTKYKIYAIKNKNGHLPNSPHNINVPMSESIDYMLISRSTNKLKDQQKLGYSKVLLKDIIIPKEQGADVSKIIEGSIHLYCEVKLVYLNTSEILQNKYEMMLYDKTYADCIFKVGDEVIKAHRCVLAQSSDVFKKMFGEDVAMVEAKTGEVTISDTTPECFRALLEYFYCGKINKNELENNVEGIFALAHKYQVETLQYECECCMANLLDAKTFLKYCGIISLYGATTLEIACKDYCLINKQNFFDSKEWKDVKDTYPELTSKFTKFVDNDGIYGDYFEGITEDYYKDCYGYKS</sequence>
<dbReference type="InterPro" id="IPR000210">
    <property type="entry name" value="BTB/POZ_dom"/>
</dbReference>
<dbReference type="PROSITE" id="PS50097">
    <property type="entry name" value="BTB"/>
    <property type="match status" value="1"/>
</dbReference>
<dbReference type="EMBL" id="CAJEWN010001744">
    <property type="protein sequence ID" value="CAD2199763.1"/>
    <property type="molecule type" value="Genomic_DNA"/>
</dbReference>
<organism evidence="2 3">
    <name type="scientific">Meloidogyne enterolobii</name>
    <name type="common">Root-knot nematode worm</name>
    <name type="synonym">Meloidogyne mayaguensis</name>
    <dbReference type="NCBI Taxonomy" id="390850"/>
    <lineage>
        <taxon>Eukaryota</taxon>
        <taxon>Metazoa</taxon>
        <taxon>Ecdysozoa</taxon>
        <taxon>Nematoda</taxon>
        <taxon>Chromadorea</taxon>
        <taxon>Rhabditida</taxon>
        <taxon>Tylenchina</taxon>
        <taxon>Tylenchomorpha</taxon>
        <taxon>Tylenchoidea</taxon>
        <taxon>Meloidogynidae</taxon>
        <taxon>Meloidogyninae</taxon>
        <taxon>Meloidogyne</taxon>
    </lineage>
</organism>
<accession>A0A6V7XKF9</accession>
<evidence type="ECO:0000313" key="2">
    <source>
        <dbReference type="EMBL" id="CAD2199763.1"/>
    </source>
</evidence>
<proteinExistence type="predicted"/>